<name>A0A8H9FXL1_9SPHI</name>
<gene>
    <name evidence="1" type="ORF">GCM10011516_11940</name>
</gene>
<comment type="caution">
    <text evidence="1">The sequence shown here is derived from an EMBL/GenBank/DDBJ whole genome shotgun (WGS) entry which is preliminary data.</text>
</comment>
<proteinExistence type="predicted"/>
<dbReference type="RefSeq" id="WP_141202080.1">
    <property type="nucleotide sequence ID" value="NZ_BMKM01000002.1"/>
</dbReference>
<keyword evidence="2" id="KW-1185">Reference proteome</keyword>
<evidence type="ECO:0000313" key="1">
    <source>
        <dbReference type="EMBL" id="GGE15772.1"/>
    </source>
</evidence>
<evidence type="ECO:0000313" key="2">
    <source>
        <dbReference type="Proteomes" id="UP000614460"/>
    </source>
</evidence>
<reference evidence="1" key="2">
    <citation type="submission" date="2020-09" db="EMBL/GenBank/DDBJ databases">
        <authorList>
            <person name="Sun Q."/>
            <person name="Zhou Y."/>
        </authorList>
    </citation>
    <scope>NUCLEOTIDE SEQUENCE</scope>
    <source>
        <strain evidence="1">CGMCC 1.15966</strain>
    </source>
</reference>
<reference evidence="1" key="1">
    <citation type="journal article" date="2014" name="Int. J. Syst. Evol. Microbiol.">
        <title>Complete genome sequence of Corynebacterium casei LMG S-19264T (=DSM 44701T), isolated from a smear-ripened cheese.</title>
        <authorList>
            <consortium name="US DOE Joint Genome Institute (JGI-PGF)"/>
            <person name="Walter F."/>
            <person name="Albersmeier A."/>
            <person name="Kalinowski J."/>
            <person name="Ruckert C."/>
        </authorList>
    </citation>
    <scope>NUCLEOTIDE SEQUENCE</scope>
    <source>
        <strain evidence="1">CGMCC 1.15966</strain>
    </source>
</reference>
<accession>A0A8H9FXL1</accession>
<sequence length="119" mass="14101">MCSFTVNRSEFSAIIATLVYHTNAMETTDFNFWLNQNVKLSNINQVWTLYHAVRTESNEFFSYSIYRDEHRLIIKCAKTQNILIIENEEIKFRFLHTLEYPFLYQGGIDTAKELSKNFA</sequence>
<protein>
    <submittedName>
        <fullName evidence="1">Uncharacterized protein</fullName>
    </submittedName>
</protein>
<dbReference type="AlphaFoldDB" id="A0A8H9FXL1"/>
<dbReference type="Proteomes" id="UP000614460">
    <property type="component" value="Unassembled WGS sequence"/>
</dbReference>
<dbReference type="EMBL" id="BMKM01000002">
    <property type="protein sequence ID" value="GGE15772.1"/>
    <property type="molecule type" value="Genomic_DNA"/>
</dbReference>
<organism evidence="1 2">
    <name type="scientific">Sphingobacterium cellulitidis</name>
    <dbReference type="NCBI Taxonomy" id="1768011"/>
    <lineage>
        <taxon>Bacteria</taxon>
        <taxon>Pseudomonadati</taxon>
        <taxon>Bacteroidota</taxon>
        <taxon>Sphingobacteriia</taxon>
        <taxon>Sphingobacteriales</taxon>
        <taxon>Sphingobacteriaceae</taxon>
        <taxon>Sphingobacterium</taxon>
    </lineage>
</organism>